<feature type="region of interest" description="Disordered" evidence="1">
    <location>
        <begin position="167"/>
        <end position="190"/>
    </location>
</feature>
<accession>A0A9J6DLT9</accession>
<evidence type="ECO:0000313" key="4">
    <source>
        <dbReference type="Proteomes" id="UP000821866"/>
    </source>
</evidence>
<sequence>MAIWRTLAAAVLHRSAAALLSSAEQCKRTIARFSYNASRFLSLSPIYTTVRKTKKAMSAREGRFTVDAGCPERLLNYRGAFLLTEPFRTALIERVEGLISDVIRPRCRLAVETSEFLYYFFHSEVGIELRARYSVRSDFNSAQFSIIQDACREFSFLRGTDDRPLASTAAAASPLRGAVNSPPRDAEEGEEVECKEVHCPGWRTPSSTLAHSRWRGATRAGGLLRFRVSRRSLAPEFVVCYCHACCRALPATPLHNCRSVRATERSTTPGALQRGSGKKKKTERSDKKKERPACVPFRLASPFERTSSSEEVPFPALSQCSGVVCCGPQTWFLRPRCPEYRPRREGLPPCMAGECPSALFLAPPKSPPPPSITSLVARTALPPGRLAKSSVVACVRSSGAAACAPCLRPRGSRQRHAVHRAVVSRDPSTDPGSCPNAAGGSPIGVLSYYCWRCVSNNAMPIIVPRDTIRVRPVNRLANVSPRSSSAE</sequence>
<feature type="signal peptide" evidence="2">
    <location>
        <begin position="1"/>
        <end position="17"/>
    </location>
</feature>
<feature type="region of interest" description="Disordered" evidence="1">
    <location>
        <begin position="261"/>
        <end position="291"/>
    </location>
</feature>
<keyword evidence="2" id="KW-0732">Signal</keyword>
<reference evidence="3" key="2">
    <citation type="submission" date="2021-09" db="EMBL/GenBank/DDBJ databases">
        <authorList>
            <person name="Jia N."/>
            <person name="Wang J."/>
            <person name="Shi W."/>
            <person name="Du L."/>
            <person name="Sun Y."/>
            <person name="Zhan W."/>
            <person name="Jiang J."/>
            <person name="Wang Q."/>
            <person name="Zhang B."/>
            <person name="Ji P."/>
            <person name="Sakyi L.B."/>
            <person name="Cui X."/>
            <person name="Yuan T."/>
            <person name="Jiang B."/>
            <person name="Yang W."/>
            <person name="Lam T.T.-Y."/>
            <person name="Chang Q."/>
            <person name="Ding S."/>
            <person name="Wang X."/>
            <person name="Zhu J."/>
            <person name="Ruan X."/>
            <person name="Zhao L."/>
            <person name="Wei J."/>
            <person name="Que T."/>
            <person name="Du C."/>
            <person name="Cheng J."/>
            <person name="Dai P."/>
            <person name="Han X."/>
            <person name="Huang E."/>
            <person name="Gao Y."/>
            <person name="Liu J."/>
            <person name="Shao H."/>
            <person name="Ye R."/>
            <person name="Li L."/>
            <person name="Wei W."/>
            <person name="Wang X."/>
            <person name="Wang C."/>
            <person name="Huo Q."/>
            <person name="Li W."/>
            <person name="Guo W."/>
            <person name="Chen H."/>
            <person name="Chen S."/>
            <person name="Zhou L."/>
            <person name="Zhou L."/>
            <person name="Ni X."/>
            <person name="Tian J."/>
            <person name="Zhou Y."/>
            <person name="Sheng Y."/>
            <person name="Liu T."/>
            <person name="Pan Y."/>
            <person name="Xia L."/>
            <person name="Li J."/>
            <person name="Zhao F."/>
            <person name="Cao W."/>
        </authorList>
    </citation>
    <scope>NUCLEOTIDE SEQUENCE</scope>
    <source>
        <strain evidence="3">Rmic-2018</strain>
        <tissue evidence="3">Larvae</tissue>
    </source>
</reference>
<feature type="chain" id="PRO_5039948514" evidence="2">
    <location>
        <begin position="18"/>
        <end position="487"/>
    </location>
</feature>
<protein>
    <submittedName>
        <fullName evidence="3">Uncharacterized protein</fullName>
    </submittedName>
</protein>
<evidence type="ECO:0000256" key="1">
    <source>
        <dbReference type="SAM" id="MobiDB-lite"/>
    </source>
</evidence>
<proteinExistence type="predicted"/>
<keyword evidence="4" id="KW-1185">Reference proteome</keyword>
<dbReference type="Proteomes" id="UP000821866">
    <property type="component" value="Chromosome 6"/>
</dbReference>
<comment type="caution">
    <text evidence="3">The sequence shown here is derived from an EMBL/GenBank/DDBJ whole genome shotgun (WGS) entry which is preliminary data.</text>
</comment>
<organism evidence="3 4">
    <name type="scientific">Rhipicephalus microplus</name>
    <name type="common">Cattle tick</name>
    <name type="synonym">Boophilus microplus</name>
    <dbReference type="NCBI Taxonomy" id="6941"/>
    <lineage>
        <taxon>Eukaryota</taxon>
        <taxon>Metazoa</taxon>
        <taxon>Ecdysozoa</taxon>
        <taxon>Arthropoda</taxon>
        <taxon>Chelicerata</taxon>
        <taxon>Arachnida</taxon>
        <taxon>Acari</taxon>
        <taxon>Parasitiformes</taxon>
        <taxon>Ixodida</taxon>
        <taxon>Ixodoidea</taxon>
        <taxon>Ixodidae</taxon>
        <taxon>Rhipicephalinae</taxon>
        <taxon>Rhipicephalus</taxon>
        <taxon>Boophilus</taxon>
    </lineage>
</organism>
<feature type="compositionally biased region" description="Low complexity" evidence="1">
    <location>
        <begin position="167"/>
        <end position="178"/>
    </location>
</feature>
<dbReference type="EMBL" id="JABSTU010000008">
    <property type="protein sequence ID" value="KAH8022923.1"/>
    <property type="molecule type" value="Genomic_DNA"/>
</dbReference>
<dbReference type="AlphaFoldDB" id="A0A9J6DLT9"/>
<gene>
    <name evidence="3" type="ORF">HPB51_006353</name>
</gene>
<name>A0A9J6DLT9_RHIMP</name>
<reference evidence="3" key="1">
    <citation type="journal article" date="2020" name="Cell">
        <title>Large-Scale Comparative Analyses of Tick Genomes Elucidate Their Genetic Diversity and Vector Capacities.</title>
        <authorList>
            <consortium name="Tick Genome and Microbiome Consortium (TIGMIC)"/>
            <person name="Jia N."/>
            <person name="Wang J."/>
            <person name="Shi W."/>
            <person name="Du L."/>
            <person name="Sun Y."/>
            <person name="Zhan W."/>
            <person name="Jiang J.F."/>
            <person name="Wang Q."/>
            <person name="Zhang B."/>
            <person name="Ji P."/>
            <person name="Bell-Sakyi L."/>
            <person name="Cui X.M."/>
            <person name="Yuan T.T."/>
            <person name="Jiang B.G."/>
            <person name="Yang W.F."/>
            <person name="Lam T.T."/>
            <person name="Chang Q.C."/>
            <person name="Ding S.J."/>
            <person name="Wang X.J."/>
            <person name="Zhu J.G."/>
            <person name="Ruan X.D."/>
            <person name="Zhao L."/>
            <person name="Wei J.T."/>
            <person name="Ye R.Z."/>
            <person name="Que T.C."/>
            <person name="Du C.H."/>
            <person name="Zhou Y.H."/>
            <person name="Cheng J.X."/>
            <person name="Dai P.F."/>
            <person name="Guo W.B."/>
            <person name="Han X.H."/>
            <person name="Huang E.J."/>
            <person name="Li L.F."/>
            <person name="Wei W."/>
            <person name="Gao Y.C."/>
            <person name="Liu J.Z."/>
            <person name="Shao H.Z."/>
            <person name="Wang X."/>
            <person name="Wang C.C."/>
            <person name="Yang T.C."/>
            <person name="Huo Q.B."/>
            <person name="Li W."/>
            <person name="Chen H.Y."/>
            <person name="Chen S.E."/>
            <person name="Zhou L.G."/>
            <person name="Ni X.B."/>
            <person name="Tian J.H."/>
            <person name="Sheng Y."/>
            <person name="Liu T."/>
            <person name="Pan Y.S."/>
            <person name="Xia L.Y."/>
            <person name="Li J."/>
            <person name="Zhao F."/>
            <person name="Cao W.C."/>
        </authorList>
    </citation>
    <scope>NUCLEOTIDE SEQUENCE</scope>
    <source>
        <strain evidence="3">Rmic-2018</strain>
    </source>
</reference>
<evidence type="ECO:0000256" key="2">
    <source>
        <dbReference type="SAM" id="SignalP"/>
    </source>
</evidence>
<evidence type="ECO:0000313" key="3">
    <source>
        <dbReference type="EMBL" id="KAH8022923.1"/>
    </source>
</evidence>